<evidence type="ECO:0000256" key="1">
    <source>
        <dbReference type="SAM" id="Coils"/>
    </source>
</evidence>
<keyword evidence="3" id="KW-0540">Nuclease</keyword>
<protein>
    <submittedName>
        <fullName evidence="3">Uma2 family endonuclease</fullName>
    </submittedName>
</protein>
<dbReference type="GO" id="GO:0004519">
    <property type="term" value="F:endonuclease activity"/>
    <property type="evidence" value="ECO:0007669"/>
    <property type="project" value="UniProtKB-KW"/>
</dbReference>
<keyword evidence="3" id="KW-0255">Endonuclease</keyword>
<gene>
    <name evidence="3" type="ORF">SAY89_01515</name>
</gene>
<dbReference type="Pfam" id="PF05685">
    <property type="entry name" value="Uma2"/>
    <property type="match status" value="1"/>
</dbReference>
<dbReference type="EMBL" id="CP138348">
    <property type="protein sequence ID" value="WPF88977.1"/>
    <property type="molecule type" value="Genomic_DNA"/>
</dbReference>
<dbReference type="PANTHER" id="PTHR33352">
    <property type="entry name" value="SLR1095 PROTEIN"/>
    <property type="match status" value="1"/>
</dbReference>
<dbReference type="Gene3D" id="3.90.1570.10">
    <property type="entry name" value="tt1808, chain A"/>
    <property type="match status" value="1"/>
</dbReference>
<keyword evidence="1" id="KW-0175">Coiled coil</keyword>
<name>A0AAF0ZF37_9CHRO</name>
<dbReference type="SUPFAM" id="SSF52980">
    <property type="entry name" value="Restriction endonuclease-like"/>
    <property type="match status" value="1"/>
</dbReference>
<reference evidence="3" key="1">
    <citation type="submission" date="2023-11" db="EMBL/GenBank/DDBJ databases">
        <title>Genome sequence of Cyanobacterium aponinum BCRC AL20115.</title>
        <authorList>
            <person name="Chang H.-Y."/>
            <person name="Lin K.-M."/>
            <person name="Hsueh H.-T."/>
            <person name="Chu H.-A."/>
            <person name="Kuo C.-H."/>
        </authorList>
    </citation>
    <scope>NUCLEOTIDE SEQUENCE</scope>
    <source>
        <strain evidence="3">AL20115</strain>
    </source>
</reference>
<feature type="coiled-coil region" evidence="1">
    <location>
        <begin position="188"/>
        <end position="216"/>
    </location>
</feature>
<accession>A0AAF0ZF37</accession>
<keyword evidence="3" id="KW-0378">Hydrolase</keyword>
<dbReference type="RefSeq" id="WP_015220092.1">
    <property type="nucleotide sequence ID" value="NZ_CP138348.1"/>
</dbReference>
<proteinExistence type="predicted"/>
<feature type="domain" description="Putative restriction endonuclease" evidence="2">
    <location>
        <begin position="35"/>
        <end position="142"/>
    </location>
</feature>
<evidence type="ECO:0000313" key="3">
    <source>
        <dbReference type="EMBL" id="WPF88977.1"/>
    </source>
</evidence>
<dbReference type="InterPro" id="IPR011335">
    <property type="entry name" value="Restrct_endonuc-II-like"/>
</dbReference>
<sequence length="228" mass="26814">MTLSVEHQIIYPESDGQPMADNTKQFRWIVFLKENLECLFANNSNVFVAGDLLWYPQQGKPDIRVAPDVMVVFGRAKGDRGSYRQWEEDNIAPQVVFEIISPSNTMKEMLKKQQFYERYGVEEYYIYDPDRHDFTGFQRINDKLTLIDHINTWISPRLGIKFVFTQENLKVYYPDESPFLTTIELKQKADAEKQRADMEKQRADSAELELEKLKQFLQQQGIDLPKSE</sequence>
<organism evidence="3">
    <name type="scientific">Cyanobacterium aponinum AL20115</name>
    <dbReference type="NCBI Taxonomy" id="3090662"/>
    <lineage>
        <taxon>Bacteria</taxon>
        <taxon>Bacillati</taxon>
        <taxon>Cyanobacteriota</taxon>
        <taxon>Cyanophyceae</taxon>
        <taxon>Oscillatoriophycideae</taxon>
        <taxon>Chroococcales</taxon>
        <taxon>Geminocystaceae</taxon>
        <taxon>Cyanobacterium</taxon>
    </lineage>
</organism>
<dbReference type="PANTHER" id="PTHR33352:SF2">
    <property type="entry name" value="SLL0995 PROTEIN"/>
    <property type="match status" value="1"/>
</dbReference>
<dbReference type="CDD" id="cd06260">
    <property type="entry name" value="DUF820-like"/>
    <property type="match status" value="1"/>
</dbReference>
<dbReference type="InterPro" id="IPR012296">
    <property type="entry name" value="Nuclease_put_TT1808"/>
</dbReference>
<dbReference type="AlphaFoldDB" id="A0AAF0ZF37"/>
<evidence type="ECO:0000259" key="2">
    <source>
        <dbReference type="Pfam" id="PF05685"/>
    </source>
</evidence>
<dbReference type="InterPro" id="IPR008538">
    <property type="entry name" value="Uma2"/>
</dbReference>